<dbReference type="InterPro" id="IPR017610">
    <property type="entry name" value="tRNA_S-uridine_synth_MnmC_C"/>
</dbReference>
<accession>A0A060NPK6</accession>
<evidence type="ECO:0000256" key="5">
    <source>
        <dbReference type="ARBA" id="ARBA00022691"/>
    </source>
</evidence>
<gene>
    <name evidence="11" type="ORF">SMCB_1067</name>
</gene>
<dbReference type="GO" id="GO:0008033">
    <property type="term" value="P:tRNA processing"/>
    <property type="evidence" value="ECO:0007669"/>
    <property type="project" value="UniProtKB-KW"/>
</dbReference>
<dbReference type="GO" id="GO:0005737">
    <property type="term" value="C:cytoplasm"/>
    <property type="evidence" value="ECO:0007669"/>
    <property type="project" value="TreeGrafter"/>
</dbReference>
<evidence type="ECO:0000256" key="7">
    <source>
        <dbReference type="ARBA" id="ARBA00022827"/>
    </source>
</evidence>
<dbReference type="STRING" id="1458426.SMCB_1067"/>
<keyword evidence="5" id="KW-0949">S-adenosyl-L-methionine</keyword>
<keyword evidence="2" id="KW-0489">Methyltransferase</keyword>
<keyword evidence="8" id="KW-0560">Oxidoreductase</keyword>
<dbReference type="Proteomes" id="UP000066014">
    <property type="component" value="Chromosome"/>
</dbReference>
<evidence type="ECO:0000256" key="1">
    <source>
        <dbReference type="ARBA" id="ARBA00022490"/>
    </source>
</evidence>
<dbReference type="Pfam" id="PF01266">
    <property type="entry name" value="DAO"/>
    <property type="match status" value="1"/>
</dbReference>
<keyword evidence="4" id="KW-0808">Transferase</keyword>
<evidence type="ECO:0000256" key="3">
    <source>
        <dbReference type="ARBA" id="ARBA00022630"/>
    </source>
</evidence>
<dbReference type="KEGG" id="cbab:SMCB_1067"/>
<proteinExistence type="predicted"/>
<evidence type="ECO:0000256" key="9">
    <source>
        <dbReference type="ARBA" id="ARBA00023268"/>
    </source>
</evidence>
<evidence type="ECO:0000313" key="12">
    <source>
        <dbReference type="Proteomes" id="UP000066014"/>
    </source>
</evidence>
<keyword evidence="9" id="KW-0511">Multifunctional enzyme</keyword>
<dbReference type="PANTHER" id="PTHR13847">
    <property type="entry name" value="SARCOSINE DEHYDROGENASE-RELATED"/>
    <property type="match status" value="1"/>
</dbReference>
<keyword evidence="6" id="KW-0819">tRNA processing</keyword>
<dbReference type="PANTHER" id="PTHR13847:SF283">
    <property type="entry name" value="TRNA 5-METHYLAMINOMETHYL-2-THIOURIDINE BIOSYNTHESIS BIFUNCTIONAL PROTEIN MNMC"/>
    <property type="match status" value="1"/>
</dbReference>
<evidence type="ECO:0000256" key="6">
    <source>
        <dbReference type="ARBA" id="ARBA00022694"/>
    </source>
</evidence>
<evidence type="ECO:0000256" key="4">
    <source>
        <dbReference type="ARBA" id="ARBA00022679"/>
    </source>
</evidence>
<dbReference type="SUPFAM" id="SSF51905">
    <property type="entry name" value="FAD/NAD(P)-binding domain"/>
    <property type="match status" value="1"/>
</dbReference>
<keyword evidence="1" id="KW-0963">Cytoplasm</keyword>
<keyword evidence="12" id="KW-1185">Reference proteome</keyword>
<dbReference type="GO" id="GO:0008168">
    <property type="term" value="F:methyltransferase activity"/>
    <property type="evidence" value="ECO:0007669"/>
    <property type="project" value="UniProtKB-KW"/>
</dbReference>
<name>A0A060NPK6_9BURK</name>
<dbReference type="EMBL" id="AP014569">
    <property type="protein sequence ID" value="BAO83295.1"/>
    <property type="molecule type" value="Genomic_DNA"/>
</dbReference>
<feature type="domain" description="FAD dependent oxidoreductase" evidence="10">
    <location>
        <begin position="14"/>
        <end position="376"/>
    </location>
</feature>
<keyword evidence="3" id="KW-0285">Flavoprotein</keyword>
<protein>
    <submittedName>
        <fullName evidence="11">Glycine/D-amino acid oxidase (Deaminating)</fullName>
    </submittedName>
</protein>
<evidence type="ECO:0000256" key="2">
    <source>
        <dbReference type="ARBA" id="ARBA00022603"/>
    </source>
</evidence>
<dbReference type="Gene3D" id="3.30.9.10">
    <property type="entry name" value="D-Amino Acid Oxidase, subunit A, domain 2"/>
    <property type="match status" value="1"/>
</dbReference>
<dbReference type="HOGENOM" id="CLU_022427_3_1_4"/>
<keyword evidence="7" id="KW-0274">FAD</keyword>
<dbReference type="RefSeq" id="WP_045535616.1">
    <property type="nucleotide sequence ID" value="NZ_AP014569.1"/>
</dbReference>
<dbReference type="Gene3D" id="3.50.50.60">
    <property type="entry name" value="FAD/NAD(P)-binding domain"/>
    <property type="match status" value="1"/>
</dbReference>
<evidence type="ECO:0000313" key="11">
    <source>
        <dbReference type="EMBL" id="BAO83295.1"/>
    </source>
</evidence>
<evidence type="ECO:0000256" key="8">
    <source>
        <dbReference type="ARBA" id="ARBA00023002"/>
    </source>
</evidence>
<evidence type="ECO:0000259" key="10">
    <source>
        <dbReference type="Pfam" id="PF01266"/>
    </source>
</evidence>
<dbReference type="AlphaFoldDB" id="A0A060NPK6"/>
<dbReference type="InterPro" id="IPR036188">
    <property type="entry name" value="FAD/NAD-bd_sf"/>
</dbReference>
<dbReference type="GO" id="GO:0032259">
    <property type="term" value="P:methylation"/>
    <property type="evidence" value="ECO:0007669"/>
    <property type="project" value="UniProtKB-KW"/>
</dbReference>
<reference evidence="11 12" key="1">
    <citation type="journal article" date="2014" name="Nat. Commun.">
        <title>Physiological and genomic features of highly alkaliphilic hydrogen-utilizing Betaproteobacteria from a continental serpentinizing site.</title>
        <authorList>
            <person name="Suzuki S."/>
            <person name="Kuenen J.G."/>
            <person name="Schipper K."/>
            <person name="van der Velde S."/>
            <person name="Ishii S."/>
            <person name="Wu A."/>
            <person name="Sorokin D.Y."/>
            <person name="Tenney A."/>
            <person name="Meng X.Y."/>
            <person name="Morrill P.L."/>
            <person name="Kamagata Y."/>
            <person name="Muyzer G."/>
            <person name="Nealson K.H."/>
        </authorList>
    </citation>
    <scope>NUCLEOTIDE SEQUENCE [LARGE SCALE GENOMIC DNA]</scope>
    <source>
        <strain evidence="11 12">B1</strain>
    </source>
</reference>
<dbReference type="NCBIfam" id="TIGR03197">
    <property type="entry name" value="MnmC_Cterm"/>
    <property type="match status" value="1"/>
</dbReference>
<organism evidence="11 12">
    <name type="scientific">Serpentinimonas maccroryi</name>
    <dbReference type="NCBI Taxonomy" id="1458426"/>
    <lineage>
        <taxon>Bacteria</taxon>
        <taxon>Pseudomonadati</taxon>
        <taxon>Pseudomonadota</taxon>
        <taxon>Betaproteobacteria</taxon>
        <taxon>Burkholderiales</taxon>
        <taxon>Comamonadaceae</taxon>
        <taxon>Serpentinimonas</taxon>
    </lineage>
</organism>
<dbReference type="GO" id="GO:0016645">
    <property type="term" value="F:oxidoreductase activity, acting on the CH-NH group of donors"/>
    <property type="evidence" value="ECO:0007669"/>
    <property type="project" value="InterPro"/>
</dbReference>
<sequence length="416" mass="43024">MQTHAASVEGAGHALVLGAGLAGSAAAYSLAQRGWRVEVLDAASAPAAGASGLPAGLIAPHVSPDDALLSRISRAGLRATLQRVAALLPQGQDWAPSGALEHRVKHKRALPPATPETPRCGDDWSLEASPGQIEAAGLADLDAPASALWHPSAAWLRPAQLVRAQLAHERIVWRGGAAVARLQRTSTGWALLDARGHTLAQAPHVVLAAGFAVRALLEHLHTGPEATGCTLPLQALRGQVSWGLLSDLPAAARAALPPWPVHGYGSFLQGMSGPNDAPMWIVGSTFDRGNTTAAVTAADHAANQARLQRLLPRLGAQMPSAFATAQGWAAVRCTLPDRLPAVGALDGTRWPGLHVLTGLGARGLTLSVLAGEVLAAQLHGEPWPLPARLAQALLAQRFVRGGQPERGAAPATHQSP</sequence>
<dbReference type="InterPro" id="IPR006076">
    <property type="entry name" value="FAD-dep_OxRdtase"/>
</dbReference>